<reference evidence="5 6" key="1">
    <citation type="journal article" date="2015" name="Genome Announc.">
        <title>Complete genome sequences for 35 biothreat assay-relevant bacillus species.</title>
        <authorList>
            <person name="Johnson S.L."/>
            <person name="Daligault H.E."/>
            <person name="Davenport K.W."/>
            <person name="Jaissle J."/>
            <person name="Frey K.G."/>
            <person name="Ladner J.T."/>
            <person name="Broomall S.M."/>
            <person name="Bishop-Lilly K.A."/>
            <person name="Bruce D.C."/>
            <person name="Gibbons H.S."/>
            <person name="Coyne S.R."/>
            <person name="Lo C.C."/>
            <person name="Meincke L."/>
            <person name="Munk A.C."/>
            <person name="Koroleva G.I."/>
            <person name="Rosenzweig C.N."/>
            <person name="Palacios G.F."/>
            <person name="Redden C.L."/>
            <person name="Minogue T.D."/>
            <person name="Chain P.S."/>
        </authorList>
    </citation>
    <scope>NUCLEOTIDE SEQUENCE [LARGE SCALE GENOMIC DNA]</scope>
    <source>
        <strain evidence="6">ATCC 14581 / DSM 32 / JCM 2506 / NBRC 15308 / NCIMB 9376 / NCTC 10342 / NRRL B-14308 / VKM B-512</strain>
    </source>
</reference>
<dbReference type="HOGENOM" id="CLU_026896_0_0_9"/>
<keyword evidence="3" id="KW-0732">Signal</keyword>
<sequence>MKKAVGIILILLCCINQRVEAANQPSAAPIIHHEIYVSPTGDDKNLGTKSKPFRTLRKASEVAQPGTTVYIRGGTYYEQLIISRSGTKQKSIIFRNYKSEKPLISGEKIKSRSTDGGLVSIKNKSYITIQGLNIGHSSTSKAQNTPCGILVEGSGKHLRIINNHIFDIKTAHKNGNAHGIAFYGSKAPRSLENIEISRNLLENLTLGFSEALTLNGNVKDFIVNANTIRNVDNIGIDVIGFEKVAPIEKYDRAREGLISENHIYNVSSYSNPAYKHEYSAGGIYVDGGKDVIIEHNVSSHNDLGIEIASEHYGKQTSNVQVIRNMIYKNRFTGISIGGYDKKRGGTINTLIEHNILYGNDMMNMDGGQLLMQYHATHNTINNNVMVSVKSNLLLANLHYSNKYNQLNHNVYLNKSRDKANRWIWKGKEIESSTIVSPRLF</sequence>
<dbReference type="GeneID" id="93642087"/>
<gene>
    <name evidence="5" type="ORF">BG04_4060</name>
</gene>
<evidence type="ECO:0000256" key="2">
    <source>
        <dbReference type="ARBA" id="ARBA00022525"/>
    </source>
</evidence>
<dbReference type="InterPro" id="IPR053868">
    <property type="entry name" value="Pel9A-like_beta_helix"/>
</dbReference>
<dbReference type="Pfam" id="PF22842">
    <property type="entry name" value="Pel9A-like_beta_helix"/>
    <property type="match status" value="1"/>
</dbReference>
<dbReference type="InterPro" id="IPR011050">
    <property type="entry name" value="Pectin_lyase_fold/virulence"/>
</dbReference>
<dbReference type="Gene3D" id="2.160.20.10">
    <property type="entry name" value="Single-stranded right-handed beta-helix, Pectin lyase-like"/>
    <property type="match status" value="1"/>
</dbReference>
<dbReference type="RefSeq" id="WP_034653005.1">
    <property type="nucleotide sequence ID" value="NZ_BCVB01000002.1"/>
</dbReference>
<evidence type="ECO:0000313" key="5">
    <source>
        <dbReference type="EMBL" id="AJI21302.1"/>
    </source>
</evidence>
<organism evidence="5 6">
    <name type="scientific">Priestia megaterium (strain ATCC 14581 / DSM 32 / CCUG 1817 / JCM 2506 / NBRC 15308 / NCIMB 9376 / NCTC 10342 / NRRL B-14308 / VKM B-512 / Ford 19)</name>
    <name type="common">Bacillus megaterium</name>
    <dbReference type="NCBI Taxonomy" id="1348623"/>
    <lineage>
        <taxon>Bacteria</taxon>
        <taxon>Bacillati</taxon>
        <taxon>Bacillota</taxon>
        <taxon>Bacilli</taxon>
        <taxon>Bacillales</taxon>
        <taxon>Bacillaceae</taxon>
        <taxon>Priestia</taxon>
    </lineage>
</organism>
<comment type="subcellular location">
    <subcellularLocation>
        <location evidence="1">Secreted</location>
    </subcellularLocation>
</comment>
<dbReference type="PANTHER" id="PTHR40088:SF2">
    <property type="entry name" value="SECRETED SUGAR HYDROLASE"/>
    <property type="match status" value="1"/>
</dbReference>
<dbReference type="EMBL" id="CP009920">
    <property type="protein sequence ID" value="AJI21302.1"/>
    <property type="molecule type" value="Genomic_DNA"/>
</dbReference>
<dbReference type="InterPro" id="IPR052052">
    <property type="entry name" value="Polysaccharide_Lyase_9"/>
</dbReference>
<dbReference type="PANTHER" id="PTHR40088">
    <property type="entry name" value="PECTATE LYASE (EUROFUNG)"/>
    <property type="match status" value="1"/>
</dbReference>
<dbReference type="GO" id="GO:0016837">
    <property type="term" value="F:carbon-oxygen lyase activity, acting on polysaccharides"/>
    <property type="evidence" value="ECO:0007669"/>
    <property type="project" value="TreeGrafter"/>
</dbReference>
<dbReference type="GO" id="GO:0005576">
    <property type="term" value="C:extracellular region"/>
    <property type="evidence" value="ECO:0007669"/>
    <property type="project" value="UniProtKB-SubCell"/>
</dbReference>
<dbReference type="InterPro" id="IPR012334">
    <property type="entry name" value="Pectin_lyas_fold"/>
</dbReference>
<dbReference type="SMART" id="SM00710">
    <property type="entry name" value="PbH1"/>
    <property type="match status" value="6"/>
</dbReference>
<evidence type="ECO:0000256" key="3">
    <source>
        <dbReference type="ARBA" id="ARBA00022729"/>
    </source>
</evidence>
<evidence type="ECO:0000259" key="4">
    <source>
        <dbReference type="Pfam" id="PF22842"/>
    </source>
</evidence>
<evidence type="ECO:0000313" key="6">
    <source>
        <dbReference type="Proteomes" id="UP000031829"/>
    </source>
</evidence>
<proteinExistence type="predicted"/>
<protein>
    <recommendedName>
        <fullName evidence="4">Pel9A-like right handed beta-helix region domain-containing protein</fullName>
    </recommendedName>
</protein>
<accession>A0A0B6AJR7</accession>
<dbReference type="Proteomes" id="UP000031829">
    <property type="component" value="Chromosome"/>
</dbReference>
<keyword evidence="2" id="KW-0964">Secreted</keyword>
<dbReference type="KEGG" id="bmeg:BG04_4060"/>
<feature type="domain" description="Pel9A-like right handed beta-helix region" evidence="4">
    <location>
        <begin position="34"/>
        <end position="77"/>
    </location>
</feature>
<dbReference type="AlphaFoldDB" id="A0A0B6AJR7"/>
<dbReference type="InterPro" id="IPR006626">
    <property type="entry name" value="PbH1"/>
</dbReference>
<evidence type="ECO:0000256" key="1">
    <source>
        <dbReference type="ARBA" id="ARBA00004613"/>
    </source>
</evidence>
<dbReference type="SUPFAM" id="SSF51126">
    <property type="entry name" value="Pectin lyase-like"/>
    <property type="match status" value="1"/>
</dbReference>
<name>A0A0B6AJR7_PRIM2</name>